<dbReference type="Pfam" id="PF00005">
    <property type="entry name" value="ABC_tran"/>
    <property type="match status" value="1"/>
</dbReference>
<feature type="transmembrane region" description="Helical" evidence="9">
    <location>
        <begin position="29"/>
        <end position="48"/>
    </location>
</feature>
<gene>
    <name evidence="11" type="ORF">NQV15_12295</name>
</gene>
<evidence type="ECO:0000256" key="7">
    <source>
        <dbReference type="ARBA" id="ARBA00022989"/>
    </source>
</evidence>
<dbReference type="InterPro" id="IPR001851">
    <property type="entry name" value="ABC_transp_permease"/>
</dbReference>
<dbReference type="Pfam" id="PF12399">
    <property type="entry name" value="BCA_ABC_TP_C"/>
    <property type="match status" value="1"/>
</dbReference>
<dbReference type="SUPFAM" id="SSF52540">
    <property type="entry name" value="P-loop containing nucleoside triphosphate hydrolases"/>
    <property type="match status" value="1"/>
</dbReference>
<evidence type="ECO:0000256" key="9">
    <source>
        <dbReference type="SAM" id="Phobius"/>
    </source>
</evidence>
<feature type="transmembrane region" description="Helical" evidence="9">
    <location>
        <begin position="115"/>
        <end position="142"/>
    </location>
</feature>
<organism evidence="11 12">
    <name type="scientific">Aeromicrobium wangtongii</name>
    <dbReference type="NCBI Taxonomy" id="2969247"/>
    <lineage>
        <taxon>Bacteria</taxon>
        <taxon>Bacillati</taxon>
        <taxon>Actinomycetota</taxon>
        <taxon>Actinomycetes</taxon>
        <taxon>Propionibacteriales</taxon>
        <taxon>Nocardioidaceae</taxon>
        <taxon>Aeromicrobium</taxon>
    </lineage>
</organism>
<feature type="transmembrane region" description="Helical" evidence="9">
    <location>
        <begin position="335"/>
        <end position="355"/>
    </location>
</feature>
<dbReference type="PANTHER" id="PTHR45772:SF4">
    <property type="entry name" value="ABC TRANSPORTER ATP-BINDING PROTEIN"/>
    <property type="match status" value="1"/>
</dbReference>
<evidence type="ECO:0000256" key="4">
    <source>
        <dbReference type="ARBA" id="ARBA00022692"/>
    </source>
</evidence>
<evidence type="ECO:0000256" key="6">
    <source>
        <dbReference type="ARBA" id="ARBA00022840"/>
    </source>
</evidence>
<dbReference type="CDD" id="cd03219">
    <property type="entry name" value="ABC_Mj1267_LivG_branched"/>
    <property type="match status" value="1"/>
</dbReference>
<keyword evidence="8 9" id="KW-0472">Membrane</keyword>
<keyword evidence="7 9" id="KW-1133">Transmembrane helix</keyword>
<keyword evidence="2" id="KW-0813">Transport</keyword>
<sequence length="966" mass="101089">MNALLTTATFAEARITWGGFDFGVDRLVLGLFAGLTYGLLAIGLVLVYRSSRFVNFAHGSIGVFGASMLGLLAGDWGLPYWGSFLVAMAVAAALGGAIEWIVIRRLAGRPTMIGMIATLGLSQFILIFALIINTDGVTGFTFPRPPGLPEFSIGSTQISTPHVAMVVLGPLLLLGLAWFLRHHRVGVAIRAAADDNDAALLDGIPAKRMATLAWAIAGGVAAFSAILVTPTTAGQSMDTLGPDMLLKGLAGAVIARMSSIPIAVVASLGVGVLEQLLLSNPDTRNVVPLALGIIIVVALLTQPALGRAARERVGWQRIAMPPLPQEYQSLWAVRWFPRVMGSVLLAGSVGLAYAISNSTASALVNVIGFALVGLSVGLLTGVSGQLSLGQFAYAGIGAAVSVHTVSSTGNFVLGVGAGILAAALSSALVGIPAMRLQGLALAVSTLALALATSGWLLRLDSFLGFGVQPAKPTIFGYEVDLAVDYYLFALLMLALAMWFVNNLRRSGFGRALQAIRDNEDAARAFTVRSRMRKLQIFALSGAVAGLGGAVIGHSQTQLTVNSFPANASIDVVAIAVVGGLALTGGPVLGALLIVGIPSLWSLDLYGQATLAIGWLLVVVLMKDGLGGMINKCRDWWADGVARRAGIDVELARLGAVNEAVSPLACELRLEGLSTRAPSELEVDGGPVLAVNGVTRRFGGLVAVDNVSLDAKQGEIVGIIGPNGAGKTTLFELVAGFTAPNEGQIVYGGQDVTQSTPEQRAKVGLVRSFQDAALFPTLSVHETLMLAQERVDPSGLWAASLGGRVAERRKAEMADELLERMALTPFARMSIGELSTGTRRVVELACLLALEPRVLLLDEPSAGIAQSESEPLGELLLGIRRELGTTMVIIEHDLPLLSHLCDRMIAMNLGRVIAAGTPDEVREHPEVVRSYLGTDENAITRSAVRTTAAAGLTTVIDPFDIPPPKFP</sequence>
<evidence type="ECO:0000256" key="8">
    <source>
        <dbReference type="ARBA" id="ARBA00023136"/>
    </source>
</evidence>
<dbReference type="CDD" id="cd06582">
    <property type="entry name" value="TM_PBP1_LivH_like"/>
    <property type="match status" value="1"/>
</dbReference>
<feature type="transmembrane region" description="Helical" evidence="9">
    <location>
        <begin position="602"/>
        <end position="621"/>
    </location>
</feature>
<reference evidence="11 12" key="1">
    <citation type="submission" date="2022-08" db="EMBL/GenBank/DDBJ databases">
        <title>novel species in genus Aeromicrobium.</title>
        <authorList>
            <person name="Ye L."/>
        </authorList>
    </citation>
    <scope>NUCLEOTIDE SEQUENCE [LARGE SCALE GENOMIC DNA]</scope>
    <source>
        <strain evidence="12">zg-Y1379</strain>
    </source>
</reference>
<accession>A0ABY5M357</accession>
<feature type="transmembrane region" description="Helical" evidence="9">
    <location>
        <begin position="485"/>
        <end position="503"/>
    </location>
</feature>
<evidence type="ECO:0000313" key="11">
    <source>
        <dbReference type="EMBL" id="UUP12634.1"/>
    </source>
</evidence>
<dbReference type="PANTHER" id="PTHR45772">
    <property type="entry name" value="CONSERVED COMPONENT OF ABC TRANSPORTER FOR NATURAL AMINO ACIDS-RELATED"/>
    <property type="match status" value="1"/>
</dbReference>
<protein>
    <submittedName>
        <fullName evidence="11">ATP-binding cassette domain-containing protein</fullName>
    </submittedName>
</protein>
<keyword evidence="3" id="KW-1003">Cell membrane</keyword>
<feature type="transmembrane region" description="Helical" evidence="9">
    <location>
        <begin position="249"/>
        <end position="273"/>
    </location>
</feature>
<dbReference type="InterPro" id="IPR043428">
    <property type="entry name" value="LivM-like"/>
</dbReference>
<feature type="transmembrane region" description="Helical" evidence="9">
    <location>
        <begin position="571"/>
        <end position="595"/>
    </location>
</feature>
<feature type="transmembrane region" description="Helical" evidence="9">
    <location>
        <begin position="211"/>
        <end position="229"/>
    </location>
</feature>
<keyword evidence="6 11" id="KW-0067">ATP-binding</keyword>
<feature type="transmembrane region" description="Helical" evidence="9">
    <location>
        <begin position="438"/>
        <end position="457"/>
    </location>
</feature>
<dbReference type="InterPro" id="IPR032823">
    <property type="entry name" value="BCA_ABC_TP_C"/>
</dbReference>
<feature type="transmembrane region" description="Helical" evidence="9">
    <location>
        <begin position="411"/>
        <end position="431"/>
    </location>
</feature>
<proteinExistence type="predicted"/>
<keyword evidence="4 9" id="KW-0812">Transmembrane</keyword>
<feature type="transmembrane region" description="Helical" evidence="9">
    <location>
        <begin position="362"/>
        <end position="382"/>
    </location>
</feature>
<dbReference type="Gene3D" id="3.40.50.300">
    <property type="entry name" value="P-loop containing nucleotide triphosphate hydrolases"/>
    <property type="match status" value="1"/>
</dbReference>
<dbReference type="EMBL" id="CP102173">
    <property type="protein sequence ID" value="UUP12634.1"/>
    <property type="molecule type" value="Genomic_DNA"/>
</dbReference>
<dbReference type="Proteomes" id="UP001316184">
    <property type="component" value="Chromosome"/>
</dbReference>
<dbReference type="InterPro" id="IPR003439">
    <property type="entry name" value="ABC_transporter-like_ATP-bd"/>
</dbReference>
<evidence type="ECO:0000256" key="2">
    <source>
        <dbReference type="ARBA" id="ARBA00022448"/>
    </source>
</evidence>
<evidence type="ECO:0000256" key="3">
    <source>
        <dbReference type="ARBA" id="ARBA00022475"/>
    </source>
</evidence>
<feature type="transmembrane region" description="Helical" evidence="9">
    <location>
        <begin position="162"/>
        <end position="180"/>
    </location>
</feature>
<dbReference type="CDD" id="cd06581">
    <property type="entry name" value="TM_PBP1_LivM_like"/>
    <property type="match status" value="1"/>
</dbReference>
<dbReference type="InterPro" id="IPR051120">
    <property type="entry name" value="ABC_AA/LPS_Transport"/>
</dbReference>
<keyword evidence="5" id="KW-0547">Nucleotide-binding</keyword>
<dbReference type="Pfam" id="PF02653">
    <property type="entry name" value="BPD_transp_2"/>
    <property type="match status" value="2"/>
</dbReference>
<dbReference type="InterPro" id="IPR027417">
    <property type="entry name" value="P-loop_NTPase"/>
</dbReference>
<feature type="transmembrane region" description="Helical" evidence="9">
    <location>
        <begin position="55"/>
        <end position="74"/>
    </location>
</feature>
<comment type="subcellular location">
    <subcellularLocation>
        <location evidence="1">Cell membrane</location>
        <topology evidence="1">Multi-pass membrane protein</topology>
    </subcellularLocation>
</comment>
<feature type="transmembrane region" description="Helical" evidence="9">
    <location>
        <begin position="534"/>
        <end position="551"/>
    </location>
</feature>
<feature type="transmembrane region" description="Helical" evidence="9">
    <location>
        <begin position="80"/>
        <end position="103"/>
    </location>
</feature>
<evidence type="ECO:0000256" key="1">
    <source>
        <dbReference type="ARBA" id="ARBA00004651"/>
    </source>
</evidence>
<dbReference type="GO" id="GO:0005524">
    <property type="term" value="F:ATP binding"/>
    <property type="evidence" value="ECO:0007669"/>
    <property type="project" value="UniProtKB-KW"/>
</dbReference>
<dbReference type="InterPro" id="IPR003593">
    <property type="entry name" value="AAA+_ATPase"/>
</dbReference>
<evidence type="ECO:0000256" key="5">
    <source>
        <dbReference type="ARBA" id="ARBA00022741"/>
    </source>
</evidence>
<dbReference type="SMART" id="SM00382">
    <property type="entry name" value="AAA"/>
    <property type="match status" value="1"/>
</dbReference>
<dbReference type="RefSeq" id="WP_232400169.1">
    <property type="nucleotide sequence ID" value="NZ_CP102173.1"/>
</dbReference>
<feature type="transmembrane region" description="Helical" evidence="9">
    <location>
        <begin position="285"/>
        <end position="305"/>
    </location>
</feature>
<name>A0ABY5M357_9ACTN</name>
<evidence type="ECO:0000313" key="12">
    <source>
        <dbReference type="Proteomes" id="UP001316184"/>
    </source>
</evidence>
<keyword evidence="12" id="KW-1185">Reference proteome</keyword>
<dbReference type="PROSITE" id="PS50893">
    <property type="entry name" value="ABC_TRANSPORTER_2"/>
    <property type="match status" value="1"/>
</dbReference>
<feature type="domain" description="ABC transporter" evidence="10">
    <location>
        <begin position="688"/>
        <end position="933"/>
    </location>
</feature>
<evidence type="ECO:0000259" key="10">
    <source>
        <dbReference type="PROSITE" id="PS50893"/>
    </source>
</evidence>